<dbReference type="InterPro" id="IPR037151">
    <property type="entry name" value="AlkB-like_sf"/>
</dbReference>
<evidence type="ECO:0000256" key="1">
    <source>
        <dbReference type="ARBA" id="ARBA00007879"/>
    </source>
</evidence>
<accession>A0A1S3DYX0</accession>
<dbReference type="AlphaFoldDB" id="A0A1S3DYX0"/>
<dbReference type="GO" id="GO:0006974">
    <property type="term" value="P:DNA damage response"/>
    <property type="evidence" value="ECO:0007669"/>
    <property type="project" value="InterPro"/>
</dbReference>
<dbReference type="SUPFAM" id="SSF51197">
    <property type="entry name" value="Clavaminate synthase-like"/>
    <property type="match status" value="1"/>
</dbReference>
<feature type="compositionally biased region" description="Acidic residues" evidence="2">
    <location>
        <begin position="1"/>
        <end position="11"/>
    </location>
</feature>
<dbReference type="GO" id="GO:0005759">
    <property type="term" value="C:mitochondrial matrix"/>
    <property type="evidence" value="ECO:0007669"/>
    <property type="project" value="TreeGrafter"/>
</dbReference>
<dbReference type="PANTHER" id="PTHR21052:SF0">
    <property type="entry name" value="ALPHA-KETOGLUTARATE-DEPENDENT DIOXYGENASE ALKB HOMOLOG 7, MITOCHONDRIAL"/>
    <property type="match status" value="1"/>
</dbReference>
<feature type="region of interest" description="Disordered" evidence="2">
    <location>
        <begin position="1"/>
        <end position="40"/>
    </location>
</feature>
<dbReference type="Pfam" id="PF13532">
    <property type="entry name" value="2OG-FeII_Oxy_2"/>
    <property type="match status" value="1"/>
</dbReference>
<evidence type="ECO:0000259" key="3">
    <source>
        <dbReference type="PROSITE" id="PS51471"/>
    </source>
</evidence>
<gene>
    <name evidence="5" type="primary">LOC101514973</name>
</gene>
<comment type="similarity">
    <text evidence="1">Belongs to the alkB family.</text>
</comment>
<dbReference type="RefSeq" id="XP_012568650.1">
    <property type="nucleotide sequence ID" value="XM_012713196.2"/>
</dbReference>
<dbReference type="InterPro" id="IPR032870">
    <property type="entry name" value="ALKBH7-like"/>
</dbReference>
<feature type="domain" description="Fe2OG dioxygenase" evidence="3">
    <location>
        <begin position="169"/>
        <end position="269"/>
    </location>
</feature>
<proteinExistence type="inferred from homology"/>
<reference evidence="4" key="1">
    <citation type="journal article" date="2013" name="Nat. Biotechnol.">
        <title>Draft genome sequence of chickpea (Cicer arietinum) provides a resource for trait improvement.</title>
        <authorList>
            <person name="Varshney R.K."/>
            <person name="Song C."/>
            <person name="Saxena R.K."/>
            <person name="Azam S."/>
            <person name="Yu S."/>
            <person name="Sharpe A.G."/>
            <person name="Cannon S."/>
            <person name="Baek J."/>
            <person name="Rosen B.D."/>
            <person name="Tar'an B."/>
            <person name="Millan T."/>
            <person name="Zhang X."/>
            <person name="Ramsay L.D."/>
            <person name="Iwata A."/>
            <person name="Wang Y."/>
            <person name="Nelson W."/>
            <person name="Farmer A.D."/>
            <person name="Gaur P.M."/>
            <person name="Soderlund C."/>
            <person name="Penmetsa R.V."/>
            <person name="Xu C."/>
            <person name="Bharti A.K."/>
            <person name="He W."/>
            <person name="Winter P."/>
            <person name="Zhao S."/>
            <person name="Hane J.K."/>
            <person name="Carrasquilla-Garcia N."/>
            <person name="Condie J.A."/>
            <person name="Upadhyaya H.D."/>
            <person name="Luo M.C."/>
            <person name="Thudi M."/>
            <person name="Gowda C.L."/>
            <person name="Singh N.P."/>
            <person name="Lichtenzveig J."/>
            <person name="Gali K.K."/>
            <person name="Rubio J."/>
            <person name="Nadarajan N."/>
            <person name="Dolezel J."/>
            <person name="Bansal K.C."/>
            <person name="Xu X."/>
            <person name="Edwards D."/>
            <person name="Zhang G."/>
            <person name="Kahl G."/>
            <person name="Gil J."/>
            <person name="Singh K.B."/>
            <person name="Datta S.K."/>
            <person name="Jackson S.A."/>
            <person name="Wang J."/>
            <person name="Cook D.R."/>
        </authorList>
    </citation>
    <scope>NUCLEOTIDE SEQUENCE [LARGE SCALE GENOMIC DNA]</scope>
    <source>
        <strain evidence="4">cv. CDC Frontier</strain>
    </source>
</reference>
<dbReference type="KEGG" id="cam:101514973"/>
<dbReference type="GO" id="GO:0006631">
    <property type="term" value="P:fatty acid metabolic process"/>
    <property type="evidence" value="ECO:0007669"/>
    <property type="project" value="TreeGrafter"/>
</dbReference>
<keyword evidence="4" id="KW-1185">Reference proteome</keyword>
<protein>
    <submittedName>
        <fullName evidence="5">Uncharacterized protein P8A3.02c</fullName>
    </submittedName>
</protein>
<dbReference type="PANTHER" id="PTHR21052">
    <property type="entry name" value="SPERMATOGENESIS ASSOCIATED 11-RELATED"/>
    <property type="match status" value="1"/>
</dbReference>
<sequence>MRDEEEEEEEELNQKAVLEQVFGHSSDDEDDNDDEMFDSDSDCDIAYKLEQVFGPSSDEDDGSGDRSDSDSDYDNFYNLDKTYNCEWECISEVKGLWMLRNFLSISQQSRLLSSIESEKWFTEPSINQAMRFGFKNLPYWAISLSFSIRHCSSFSKYQLPPNLMQREPIFDQMITNVYQPGEGICPHIDLLRFEDAIAIVSLESSCVMHFTTETQRVPVLLTPGSLILMFGDARYVWKHEINRKPGFQMWNGELLNQSKRTSITLRKLSPSPSS</sequence>
<dbReference type="InterPro" id="IPR027450">
    <property type="entry name" value="AlkB-like"/>
</dbReference>
<name>A0A1S3DYX0_CICAR</name>
<evidence type="ECO:0000313" key="4">
    <source>
        <dbReference type="Proteomes" id="UP000087171"/>
    </source>
</evidence>
<dbReference type="OrthoDB" id="412814at2759"/>
<dbReference type="Proteomes" id="UP000087171">
    <property type="component" value="Chromosome Ca2"/>
</dbReference>
<dbReference type="Gene3D" id="2.60.120.590">
    <property type="entry name" value="Alpha-ketoglutarate-dependent dioxygenase AlkB-like"/>
    <property type="match status" value="1"/>
</dbReference>
<feature type="compositionally biased region" description="Acidic residues" evidence="2">
    <location>
        <begin position="27"/>
        <end position="40"/>
    </location>
</feature>
<organism evidence="4 5">
    <name type="scientific">Cicer arietinum</name>
    <name type="common">Chickpea</name>
    <name type="synonym">Garbanzo</name>
    <dbReference type="NCBI Taxonomy" id="3827"/>
    <lineage>
        <taxon>Eukaryota</taxon>
        <taxon>Viridiplantae</taxon>
        <taxon>Streptophyta</taxon>
        <taxon>Embryophyta</taxon>
        <taxon>Tracheophyta</taxon>
        <taxon>Spermatophyta</taxon>
        <taxon>Magnoliopsida</taxon>
        <taxon>eudicotyledons</taxon>
        <taxon>Gunneridae</taxon>
        <taxon>Pentapetalae</taxon>
        <taxon>rosids</taxon>
        <taxon>fabids</taxon>
        <taxon>Fabales</taxon>
        <taxon>Fabaceae</taxon>
        <taxon>Papilionoideae</taxon>
        <taxon>50 kb inversion clade</taxon>
        <taxon>NPAAA clade</taxon>
        <taxon>Hologalegina</taxon>
        <taxon>IRL clade</taxon>
        <taxon>Cicereae</taxon>
        <taxon>Cicer</taxon>
    </lineage>
</organism>
<dbReference type="PROSITE" id="PS51471">
    <property type="entry name" value="FE2OG_OXY"/>
    <property type="match status" value="1"/>
</dbReference>
<evidence type="ECO:0000256" key="2">
    <source>
        <dbReference type="SAM" id="MobiDB-lite"/>
    </source>
</evidence>
<feature type="region of interest" description="Disordered" evidence="2">
    <location>
        <begin position="52"/>
        <end position="71"/>
    </location>
</feature>
<dbReference type="InterPro" id="IPR005123">
    <property type="entry name" value="Oxoglu/Fe-dep_dioxygenase_dom"/>
</dbReference>
<dbReference type="GeneID" id="101514973"/>
<reference evidence="5" key="2">
    <citation type="submission" date="2025-08" db="UniProtKB">
        <authorList>
            <consortium name="RefSeq"/>
        </authorList>
    </citation>
    <scope>IDENTIFICATION</scope>
    <source>
        <tissue evidence="5">Etiolated seedlings</tissue>
    </source>
</reference>
<evidence type="ECO:0000313" key="5">
    <source>
        <dbReference type="RefSeq" id="XP_012568650.1"/>
    </source>
</evidence>